<evidence type="ECO:0000259" key="1">
    <source>
        <dbReference type="Pfam" id="PF13614"/>
    </source>
</evidence>
<gene>
    <name evidence="2" type="ORF">IE979_20375</name>
</gene>
<dbReference type="Pfam" id="PF13614">
    <property type="entry name" value="AAA_31"/>
    <property type="match status" value="1"/>
</dbReference>
<evidence type="ECO:0000313" key="3">
    <source>
        <dbReference type="Proteomes" id="UP000639195"/>
    </source>
</evidence>
<accession>A0A927HPK5</accession>
<name>A0A927HPK5_KLEPN</name>
<dbReference type="EMBL" id="JACXSW010000013">
    <property type="protein sequence ID" value="MBD3716257.1"/>
    <property type="molecule type" value="Genomic_DNA"/>
</dbReference>
<dbReference type="AlphaFoldDB" id="A0A927HPK5"/>
<reference evidence="2" key="1">
    <citation type="submission" date="2020-07" db="EMBL/GenBank/DDBJ databases">
        <title>Clinical and genomic characterization of carbapenemase-producing Enterobacterales causing secondary infections during the COVID-19 crisis at a New York City hospital.</title>
        <authorList>
            <person name="Gomez-Simmonds A."/>
            <person name="Annavajhala M.K."/>
            <person name="Uhlemann A.-C."/>
        </authorList>
    </citation>
    <scope>NUCLEOTIDE SEQUENCE</scope>
    <source>
        <strain evidence="2">KP1827</strain>
    </source>
</reference>
<dbReference type="Gene3D" id="3.40.50.300">
    <property type="entry name" value="P-loop containing nucleotide triphosphate hydrolases"/>
    <property type="match status" value="1"/>
</dbReference>
<dbReference type="SUPFAM" id="SSF52540">
    <property type="entry name" value="P-loop containing nucleoside triphosphate hydrolases"/>
    <property type="match status" value="1"/>
</dbReference>
<organism evidence="2 3">
    <name type="scientific">Klebsiella pneumoniae</name>
    <dbReference type="NCBI Taxonomy" id="573"/>
    <lineage>
        <taxon>Bacteria</taxon>
        <taxon>Pseudomonadati</taxon>
        <taxon>Pseudomonadota</taxon>
        <taxon>Gammaproteobacteria</taxon>
        <taxon>Enterobacterales</taxon>
        <taxon>Enterobacteriaceae</taxon>
        <taxon>Klebsiella/Raoultella group</taxon>
        <taxon>Klebsiella</taxon>
        <taxon>Klebsiella pneumoniae complex</taxon>
    </lineage>
</organism>
<evidence type="ECO:0000313" key="2">
    <source>
        <dbReference type="EMBL" id="MBD3716257.1"/>
    </source>
</evidence>
<dbReference type="InterPro" id="IPR025669">
    <property type="entry name" value="AAA_dom"/>
</dbReference>
<proteinExistence type="predicted"/>
<dbReference type="Proteomes" id="UP000639195">
    <property type="component" value="Unassembled WGS sequence"/>
</dbReference>
<dbReference type="InterPro" id="IPR027417">
    <property type="entry name" value="P-loop_NTPase"/>
</dbReference>
<protein>
    <submittedName>
        <fullName evidence="2">AAA family ATPase</fullName>
    </submittedName>
</protein>
<feature type="domain" description="AAA" evidence="1">
    <location>
        <begin position="2"/>
        <end position="74"/>
    </location>
</feature>
<sequence>MLPSHHELVLVDMMLAREKKSASTHQKETELELDKMAIIKKAIDQVAEDYDYIILDCPPNINLVTQNAFFAVNCTLSLQFQTFFPRLVFP</sequence>
<comment type="caution">
    <text evidence="2">The sequence shown here is derived from an EMBL/GenBank/DDBJ whole genome shotgun (WGS) entry which is preliminary data.</text>
</comment>